<dbReference type="Proteomes" id="UP001272987">
    <property type="component" value="Unassembled WGS sequence"/>
</dbReference>
<evidence type="ECO:0000313" key="4">
    <source>
        <dbReference type="Proteomes" id="UP001282288"/>
    </source>
</evidence>
<name>A0AAP6BKL7_9ACTN</name>
<dbReference type="Proteomes" id="UP001282288">
    <property type="component" value="Unassembled WGS sequence"/>
</dbReference>
<dbReference type="EMBL" id="JARAWC010000061">
    <property type="protein sequence ID" value="MDX2966521.1"/>
    <property type="molecule type" value="Genomic_DNA"/>
</dbReference>
<organism evidence="1 4">
    <name type="scientific">Streptomyces acidiscabies</name>
    <dbReference type="NCBI Taxonomy" id="42234"/>
    <lineage>
        <taxon>Bacteria</taxon>
        <taxon>Bacillati</taxon>
        <taxon>Actinomycetota</taxon>
        <taxon>Actinomycetes</taxon>
        <taxon>Kitasatosporales</taxon>
        <taxon>Streptomycetaceae</taxon>
        <taxon>Streptomyces</taxon>
    </lineage>
</organism>
<dbReference type="RefSeq" id="WP_029184653.1">
    <property type="nucleotide sequence ID" value="NZ_BCMK01000001.1"/>
</dbReference>
<keyword evidence="3" id="KW-1185">Reference proteome</keyword>
<comment type="caution">
    <text evidence="1">The sequence shown here is derived from an EMBL/GenBank/DDBJ whole genome shotgun (WGS) entry which is preliminary data.</text>
</comment>
<sequence>MAEVLRPDLADPLVVLVLVVDERDQQMLGDDGHLRGGDGADAGVDAFGDGVPERAEALDGGQGAAELLRVR</sequence>
<gene>
    <name evidence="1" type="ORF">PV399_43495</name>
    <name evidence="2" type="ORF">PV666_29195</name>
</gene>
<proteinExistence type="predicted"/>
<accession>A0AAP6BKL7</accession>
<dbReference type="GeneID" id="87013731"/>
<evidence type="ECO:0000313" key="2">
    <source>
        <dbReference type="EMBL" id="MDX3021937.1"/>
    </source>
</evidence>
<evidence type="ECO:0000313" key="3">
    <source>
        <dbReference type="Proteomes" id="UP001272987"/>
    </source>
</evidence>
<protein>
    <submittedName>
        <fullName evidence="1">Uncharacterized protein</fullName>
    </submittedName>
</protein>
<dbReference type="AlphaFoldDB" id="A0AAP6BKL7"/>
<dbReference type="EMBL" id="JARAWP010000018">
    <property type="protein sequence ID" value="MDX3021937.1"/>
    <property type="molecule type" value="Genomic_DNA"/>
</dbReference>
<evidence type="ECO:0000313" key="1">
    <source>
        <dbReference type="EMBL" id="MDX2966521.1"/>
    </source>
</evidence>
<reference evidence="1 3" key="1">
    <citation type="journal article" date="2023" name="Microb. Genom.">
        <title>Mesoterricola silvestris gen. nov., sp. nov., Mesoterricola sediminis sp. nov., Geothrix oryzae sp. nov., Geothrix edaphica sp. nov., Geothrix rubra sp. nov., and Geothrix limicola sp. nov., six novel members of Acidobacteriota isolated from soils.</title>
        <authorList>
            <person name="Weisberg A.J."/>
            <person name="Pearce E."/>
            <person name="Kramer C.G."/>
            <person name="Chang J.H."/>
            <person name="Clarke C.R."/>
        </authorList>
    </citation>
    <scope>NUCLEOTIDE SEQUENCE</scope>
    <source>
        <strain evidence="2 3">NB05-1H</strain>
        <strain evidence="1">NRRL_B-16521</strain>
    </source>
</reference>